<dbReference type="EMBL" id="BAABHA010000013">
    <property type="protein sequence ID" value="GAA4389374.1"/>
    <property type="molecule type" value="Genomic_DNA"/>
</dbReference>
<evidence type="ECO:0000256" key="1">
    <source>
        <dbReference type="SAM" id="Phobius"/>
    </source>
</evidence>
<dbReference type="Gene3D" id="3.30.565.10">
    <property type="entry name" value="Histidine kinase-like ATPase, C-terminal domain"/>
    <property type="match status" value="1"/>
</dbReference>
<dbReference type="PANTHER" id="PTHR34220">
    <property type="entry name" value="SENSOR HISTIDINE KINASE YPDA"/>
    <property type="match status" value="1"/>
</dbReference>
<sequence>MERRRAFFTHLLFWLLFLAVLLLYRTSNRNGGVVTPALFAAELQYVALYVLLARVLVTFYLSLWVFTRTFSPQRLWLVFAQVVLLGLFDATFSYVLEQRLIGPLTGMWFTNPATPALVFITDSLLASWVFVMMAFIYKHVRDFRAAEALRHEKTAMELAYLKSQLNPHFLFNNINNLYGLALTEPERTPDAILRLADLLRYMLYESNEAYVALGQEIDYLTSYIALEKLRHEGPVYIDFTVDGAVSTQRIAPLLLICFVENAFKHGSVNNPAHPIALTLSVRGHALTFTARNPIVAQHKDQVGGVGLASVRRRLALLYPGRHHLAVENDGVCFECTLSLETAAPPILAASHA</sequence>
<evidence type="ECO:0000313" key="4">
    <source>
        <dbReference type="Proteomes" id="UP001500454"/>
    </source>
</evidence>
<keyword evidence="1" id="KW-0472">Membrane</keyword>
<feature type="transmembrane region" description="Helical" evidence="1">
    <location>
        <begin position="7"/>
        <end position="26"/>
    </location>
</feature>
<accession>A0ABP8JEB5</accession>
<evidence type="ECO:0000259" key="2">
    <source>
        <dbReference type="Pfam" id="PF06580"/>
    </source>
</evidence>
<dbReference type="RefSeq" id="WP_345226717.1">
    <property type="nucleotide sequence ID" value="NZ_BAABHA010000013.1"/>
</dbReference>
<keyword evidence="4" id="KW-1185">Reference proteome</keyword>
<dbReference type="PANTHER" id="PTHR34220:SF7">
    <property type="entry name" value="SENSOR HISTIDINE KINASE YPDA"/>
    <property type="match status" value="1"/>
</dbReference>
<feature type="transmembrane region" description="Helical" evidence="1">
    <location>
        <begin position="75"/>
        <end position="96"/>
    </location>
</feature>
<feature type="transmembrane region" description="Helical" evidence="1">
    <location>
        <begin position="46"/>
        <end position="66"/>
    </location>
</feature>
<protein>
    <recommendedName>
        <fullName evidence="2">Signal transduction histidine kinase internal region domain-containing protein</fullName>
    </recommendedName>
</protein>
<proteinExistence type="predicted"/>
<comment type="caution">
    <text evidence="3">The sequence shown here is derived from an EMBL/GenBank/DDBJ whole genome shotgun (WGS) entry which is preliminary data.</text>
</comment>
<dbReference type="InterPro" id="IPR050640">
    <property type="entry name" value="Bact_2-comp_sensor_kinase"/>
</dbReference>
<feature type="domain" description="Signal transduction histidine kinase internal region" evidence="2">
    <location>
        <begin position="156"/>
        <end position="232"/>
    </location>
</feature>
<keyword evidence="1" id="KW-1133">Transmembrane helix</keyword>
<feature type="transmembrane region" description="Helical" evidence="1">
    <location>
        <begin position="116"/>
        <end position="137"/>
    </location>
</feature>
<name>A0ABP8JEB5_9BACT</name>
<organism evidence="3 4">
    <name type="scientific">Hymenobacter koreensis</name>
    <dbReference type="NCBI Taxonomy" id="1084523"/>
    <lineage>
        <taxon>Bacteria</taxon>
        <taxon>Pseudomonadati</taxon>
        <taxon>Bacteroidota</taxon>
        <taxon>Cytophagia</taxon>
        <taxon>Cytophagales</taxon>
        <taxon>Hymenobacteraceae</taxon>
        <taxon>Hymenobacter</taxon>
    </lineage>
</organism>
<dbReference type="InterPro" id="IPR036890">
    <property type="entry name" value="HATPase_C_sf"/>
</dbReference>
<dbReference type="Pfam" id="PF06580">
    <property type="entry name" value="His_kinase"/>
    <property type="match status" value="1"/>
</dbReference>
<reference evidence="4" key="1">
    <citation type="journal article" date="2019" name="Int. J. Syst. Evol. Microbiol.">
        <title>The Global Catalogue of Microorganisms (GCM) 10K type strain sequencing project: providing services to taxonomists for standard genome sequencing and annotation.</title>
        <authorList>
            <consortium name="The Broad Institute Genomics Platform"/>
            <consortium name="The Broad Institute Genome Sequencing Center for Infectious Disease"/>
            <person name="Wu L."/>
            <person name="Ma J."/>
        </authorList>
    </citation>
    <scope>NUCLEOTIDE SEQUENCE [LARGE SCALE GENOMIC DNA]</scope>
    <source>
        <strain evidence="4">JCM 17924</strain>
    </source>
</reference>
<evidence type="ECO:0000313" key="3">
    <source>
        <dbReference type="EMBL" id="GAA4389374.1"/>
    </source>
</evidence>
<keyword evidence="1" id="KW-0812">Transmembrane</keyword>
<dbReference type="Proteomes" id="UP001500454">
    <property type="component" value="Unassembled WGS sequence"/>
</dbReference>
<gene>
    <name evidence="3" type="ORF">GCM10023186_36650</name>
</gene>
<dbReference type="InterPro" id="IPR010559">
    <property type="entry name" value="Sig_transdc_His_kin_internal"/>
</dbReference>